<keyword evidence="15" id="KW-1185">Reference proteome</keyword>
<evidence type="ECO:0000256" key="4">
    <source>
        <dbReference type="ARBA" id="ARBA00022461"/>
    </source>
</evidence>
<dbReference type="PANTHER" id="PTHR11690">
    <property type="entry name" value="AMILORIDE-SENSITIVE SODIUM CHANNEL-RELATED"/>
    <property type="match status" value="1"/>
</dbReference>
<evidence type="ECO:0000256" key="8">
    <source>
        <dbReference type="ARBA" id="ARBA00023065"/>
    </source>
</evidence>
<evidence type="ECO:0000256" key="7">
    <source>
        <dbReference type="ARBA" id="ARBA00023053"/>
    </source>
</evidence>
<dbReference type="PANTHER" id="PTHR11690:SF248">
    <property type="entry name" value="PICKPOCKET 17, ISOFORM A"/>
    <property type="match status" value="1"/>
</dbReference>
<evidence type="ECO:0000256" key="1">
    <source>
        <dbReference type="ARBA" id="ARBA00004141"/>
    </source>
</evidence>
<reference evidence="14 15" key="1">
    <citation type="submission" date="2021-06" db="EMBL/GenBank/DDBJ databases">
        <title>Caerostris darwini draft genome.</title>
        <authorList>
            <person name="Kono N."/>
            <person name="Arakawa K."/>
        </authorList>
    </citation>
    <scope>NUCLEOTIDE SEQUENCE [LARGE SCALE GENOMIC DNA]</scope>
</reference>
<evidence type="ECO:0000256" key="2">
    <source>
        <dbReference type="ARBA" id="ARBA00007193"/>
    </source>
</evidence>
<keyword evidence="5 12" id="KW-0812">Transmembrane</keyword>
<proteinExistence type="inferred from homology"/>
<evidence type="ECO:0000256" key="9">
    <source>
        <dbReference type="ARBA" id="ARBA00023136"/>
    </source>
</evidence>
<evidence type="ECO:0000256" key="5">
    <source>
        <dbReference type="ARBA" id="ARBA00022692"/>
    </source>
</evidence>
<dbReference type="Proteomes" id="UP001054837">
    <property type="component" value="Unassembled WGS sequence"/>
</dbReference>
<evidence type="ECO:0000313" key="14">
    <source>
        <dbReference type="EMBL" id="GIX97687.1"/>
    </source>
</evidence>
<evidence type="ECO:0000313" key="15">
    <source>
        <dbReference type="Proteomes" id="UP001054837"/>
    </source>
</evidence>
<dbReference type="GO" id="GO:0005886">
    <property type="term" value="C:plasma membrane"/>
    <property type="evidence" value="ECO:0007669"/>
    <property type="project" value="TreeGrafter"/>
</dbReference>
<protein>
    <submittedName>
        <fullName evidence="14">Uncharacterized protein</fullName>
    </submittedName>
</protein>
<dbReference type="EMBL" id="BPLQ01003064">
    <property type="protein sequence ID" value="GIX97687.1"/>
    <property type="molecule type" value="Genomic_DNA"/>
</dbReference>
<keyword evidence="10 12" id="KW-0739">Sodium transport</keyword>
<evidence type="ECO:0000256" key="11">
    <source>
        <dbReference type="ARBA" id="ARBA00023303"/>
    </source>
</evidence>
<name>A0AAV4PJZ1_9ARAC</name>
<gene>
    <name evidence="14" type="primary">AVEN_126441_1</name>
    <name evidence="14" type="ORF">CDAR_257241</name>
</gene>
<dbReference type="GO" id="GO:0015280">
    <property type="term" value="F:ligand-gated sodium channel activity"/>
    <property type="evidence" value="ECO:0007669"/>
    <property type="project" value="TreeGrafter"/>
</dbReference>
<feature type="transmembrane region" description="Helical" evidence="13">
    <location>
        <begin position="91"/>
        <end position="109"/>
    </location>
</feature>
<organism evidence="14 15">
    <name type="scientific">Caerostris darwini</name>
    <dbReference type="NCBI Taxonomy" id="1538125"/>
    <lineage>
        <taxon>Eukaryota</taxon>
        <taxon>Metazoa</taxon>
        <taxon>Ecdysozoa</taxon>
        <taxon>Arthropoda</taxon>
        <taxon>Chelicerata</taxon>
        <taxon>Arachnida</taxon>
        <taxon>Araneae</taxon>
        <taxon>Araneomorphae</taxon>
        <taxon>Entelegynae</taxon>
        <taxon>Araneoidea</taxon>
        <taxon>Araneidae</taxon>
        <taxon>Caerostris</taxon>
    </lineage>
</organism>
<keyword evidence="4 12" id="KW-0894">Sodium channel</keyword>
<evidence type="ECO:0000256" key="12">
    <source>
        <dbReference type="RuleBase" id="RU000679"/>
    </source>
</evidence>
<comment type="similarity">
    <text evidence="2 12">Belongs to the amiloride-sensitive sodium channel (TC 1.A.6) family.</text>
</comment>
<keyword evidence="7" id="KW-0915">Sodium</keyword>
<comment type="subcellular location">
    <subcellularLocation>
        <location evidence="1">Membrane</location>
        <topology evidence="1">Multi-pass membrane protein</topology>
    </subcellularLocation>
</comment>
<dbReference type="PRINTS" id="PR01078">
    <property type="entry name" value="AMINACHANNEL"/>
</dbReference>
<dbReference type="Gene3D" id="1.10.287.770">
    <property type="entry name" value="YojJ-like"/>
    <property type="match status" value="1"/>
</dbReference>
<accession>A0AAV4PJZ1</accession>
<keyword evidence="9 13" id="KW-0472">Membrane</keyword>
<evidence type="ECO:0000256" key="3">
    <source>
        <dbReference type="ARBA" id="ARBA00022448"/>
    </source>
</evidence>
<comment type="caution">
    <text evidence="14">The sequence shown here is derived from an EMBL/GenBank/DDBJ whole genome shotgun (WGS) entry which is preliminary data.</text>
</comment>
<dbReference type="Pfam" id="PF00858">
    <property type="entry name" value="ASC"/>
    <property type="match status" value="1"/>
</dbReference>
<dbReference type="Gene3D" id="2.60.470.10">
    <property type="entry name" value="Acid-sensing ion channels like domains"/>
    <property type="match status" value="1"/>
</dbReference>
<dbReference type="AlphaFoldDB" id="A0AAV4PJZ1"/>
<evidence type="ECO:0000256" key="13">
    <source>
        <dbReference type="SAM" id="Phobius"/>
    </source>
</evidence>
<keyword evidence="3 12" id="KW-0813">Transport</keyword>
<evidence type="ECO:0000256" key="6">
    <source>
        <dbReference type="ARBA" id="ARBA00022989"/>
    </source>
</evidence>
<keyword evidence="8 12" id="KW-0406">Ion transport</keyword>
<keyword evidence="6 13" id="KW-1133">Transmembrane helix</keyword>
<dbReference type="InterPro" id="IPR001873">
    <property type="entry name" value="ENaC"/>
</dbReference>
<evidence type="ECO:0000256" key="10">
    <source>
        <dbReference type="ARBA" id="ARBA00023201"/>
    </source>
</evidence>
<sequence>MRNQFALLFSGGRSCSNCATRCCNNYENKPDVVKSYDASKRARRKRGWHSPYIEVHSKHEKVLTFFLRALSRSSITGINRIASARSKIRRMLWSLVTFTCFIGFMFKGYEFAVIYNSYPTEVILRVENHGTREFPSVTICNNNRIRKSVYCKNYPEKCESNATHLGLSDREFLRIHKEAQIGKQHDFRLELGHSYTLINKCIFHGTQNLEVEECLKRFSLSFDPDFGNCYSFSVRGRDNGEYLTASEADFWQDENDFFVLFNEAFEEYLMQILIDLILLLDVQLEEFMERKREPGLILILHSDNALPDIHTDGIRVAPGFNYNFAVQQKSITRLLPLPYETNCTDFSALPWVSEGVELPPRMCTVKCSQHFQLKHCGYVTEKLSLFYRALPWDPEAITDDQIKCASRVELNTKNYCKSLCGVPCEDVRFEVAVDGRHLSEEAVHQELFSYLGGYSGVWLGFSLLNLYELLEIIFATLRFAFTKRNVKTHPLPGILVPPFYTRNSKKLFEEAIMKNSLFFARKSKSIGKLKSRKM</sequence>
<keyword evidence="11 12" id="KW-0407">Ion channel</keyword>